<evidence type="ECO:0008006" key="3">
    <source>
        <dbReference type="Google" id="ProtNLM"/>
    </source>
</evidence>
<accession>A0ABC8SJ21</accession>
<evidence type="ECO:0000313" key="2">
    <source>
        <dbReference type="Proteomes" id="UP001642360"/>
    </source>
</evidence>
<protein>
    <recommendedName>
        <fullName evidence="3">PH domain-containing protein</fullName>
    </recommendedName>
</protein>
<organism evidence="1 2">
    <name type="scientific">Ilex paraguariensis</name>
    <name type="common">yerba mate</name>
    <dbReference type="NCBI Taxonomy" id="185542"/>
    <lineage>
        <taxon>Eukaryota</taxon>
        <taxon>Viridiplantae</taxon>
        <taxon>Streptophyta</taxon>
        <taxon>Embryophyta</taxon>
        <taxon>Tracheophyta</taxon>
        <taxon>Spermatophyta</taxon>
        <taxon>Magnoliopsida</taxon>
        <taxon>eudicotyledons</taxon>
        <taxon>Gunneridae</taxon>
        <taxon>Pentapetalae</taxon>
        <taxon>asterids</taxon>
        <taxon>campanulids</taxon>
        <taxon>Aquifoliales</taxon>
        <taxon>Aquifoliaceae</taxon>
        <taxon>Ilex</taxon>
    </lineage>
</organism>
<dbReference type="PANTHER" id="PTHR47584">
    <property type="match status" value="1"/>
</dbReference>
<sequence>DLACNSEPKGFGGANVGVQHEVVHIDQLATQQEASTLNKSSTGENAIIDLSDISSDQANAFCKKGCDHFNLLGLIFGKSTATSLLARASTQLEKEFITGQKRSSATLDDDLEGLFPFPPKKIASISRQKKGSKSSKMDNAMDAWATFSLARTEKYKRTCQVNTVNGAYNIDVCMNVLEGIEVVGSQQHFRACAKFKDPEWHQMFLKMSAQRRKEWLDTLD</sequence>
<gene>
    <name evidence="1" type="ORF">ILEXP_LOCUS24248</name>
</gene>
<dbReference type="Proteomes" id="UP001642360">
    <property type="component" value="Unassembled WGS sequence"/>
</dbReference>
<proteinExistence type="predicted"/>
<keyword evidence="2" id="KW-1185">Reference proteome</keyword>
<feature type="non-terminal residue" evidence="1">
    <location>
        <position position="1"/>
    </location>
</feature>
<dbReference type="PANTHER" id="PTHR47584:SF14">
    <property type="entry name" value="L10-INTERACTING MYB DOMAIN-CONTAINING PROTEIN-LIKE"/>
    <property type="match status" value="1"/>
</dbReference>
<comment type="caution">
    <text evidence="1">The sequence shown here is derived from an EMBL/GenBank/DDBJ whole genome shotgun (WGS) entry which is preliminary data.</text>
</comment>
<reference evidence="1 2" key="1">
    <citation type="submission" date="2024-02" db="EMBL/GenBank/DDBJ databases">
        <authorList>
            <person name="Vignale AGUSTIN F."/>
            <person name="Sosa J E."/>
            <person name="Modenutti C."/>
        </authorList>
    </citation>
    <scope>NUCLEOTIDE SEQUENCE [LARGE SCALE GENOMIC DNA]</scope>
</reference>
<dbReference type="InterPro" id="IPR045026">
    <property type="entry name" value="LIMYB"/>
</dbReference>
<evidence type="ECO:0000313" key="1">
    <source>
        <dbReference type="EMBL" id="CAK9155835.1"/>
    </source>
</evidence>
<name>A0ABC8SJ21_9AQUA</name>
<dbReference type="EMBL" id="CAUOFW020002747">
    <property type="protein sequence ID" value="CAK9155835.1"/>
    <property type="molecule type" value="Genomic_DNA"/>
</dbReference>
<dbReference type="AlphaFoldDB" id="A0ABC8SJ21"/>